<organism evidence="1 3">
    <name type="scientific">Oleiagrimonas soli</name>
    <dbReference type="NCBI Taxonomy" id="1543381"/>
    <lineage>
        <taxon>Bacteria</taxon>
        <taxon>Pseudomonadati</taxon>
        <taxon>Pseudomonadota</taxon>
        <taxon>Gammaproteobacteria</taxon>
        <taxon>Lysobacterales</taxon>
        <taxon>Rhodanobacteraceae</taxon>
        <taxon>Oleiagrimonas</taxon>
    </lineage>
</organism>
<dbReference type="EMBL" id="JROI01000014">
    <property type="protein sequence ID" value="KGI77083.1"/>
    <property type="molecule type" value="Genomic_DNA"/>
</dbReference>
<evidence type="ECO:0000313" key="1">
    <source>
        <dbReference type="EMBL" id="KGI77083.1"/>
    </source>
</evidence>
<accession>A0A099CT09</accession>
<dbReference type="Proteomes" id="UP000560000">
    <property type="component" value="Unassembled WGS sequence"/>
</dbReference>
<protein>
    <recommendedName>
        <fullName evidence="5">Spore coat protein CotH</fullName>
    </recommendedName>
</protein>
<evidence type="ECO:0000313" key="2">
    <source>
        <dbReference type="EMBL" id="MBB6185382.1"/>
    </source>
</evidence>
<evidence type="ECO:0008006" key="5">
    <source>
        <dbReference type="Google" id="ProtNLM"/>
    </source>
</evidence>
<reference evidence="1 3" key="1">
    <citation type="submission" date="2014-09" db="EMBL/GenBank/DDBJ databases">
        <title>Xanthomonadaceae 3.5X direct submission.</title>
        <authorList>
            <person name="Fang T."/>
            <person name="Wang H."/>
        </authorList>
    </citation>
    <scope>NUCLEOTIDE SEQUENCE [LARGE SCALE GENOMIC DNA]</scope>
    <source>
        <strain evidence="1 3">3.5X</strain>
    </source>
</reference>
<evidence type="ECO:0000313" key="4">
    <source>
        <dbReference type="Proteomes" id="UP000560000"/>
    </source>
</evidence>
<dbReference type="InterPro" id="IPR014867">
    <property type="entry name" value="Spore_coat_CotH_CotH2/3/7"/>
</dbReference>
<proteinExistence type="predicted"/>
<dbReference type="OrthoDB" id="9815730at2"/>
<dbReference type="Proteomes" id="UP000029708">
    <property type="component" value="Unassembled WGS sequence"/>
</dbReference>
<sequence length="447" mass="49227">MTGSSFDQFSSPVVLVAPQASASASAAHQHPTYDIYYADIAPGTTVQTADLAAQLTHVQGSMHVRGEATKSLAKKQYGVSLDTDPSPEHFLGMANGGKHWVFNDCGAVDFTLLRNVLAFSMQRSLGHYAPQHKFFELFICEAGFEPSTIDAAVLQAAYQGVYLNFDKIRFQPDRIEAPYDAKHPTVDYAIVQANQGNPEYLALEPRPPLTGNVEIYEPKLSDMSADLQAAFSAWYIDSTLTQGWAGQFAALYSDYVAQQKPIPAASFAPLQTTTDYPSFAAYFVLNEIAKDPDGYHKSTFMVKRKGSCYAGPLWDKNKSYGNVASCSQYPQGYVKPDGWLFSIAGQAPCWWHVMIRDPAFQDEVRACWRALVAMLAINPKQGDWIDALIDDNVAYLQSTGALARNAARWPAQHTGGSYASQVAELKSYLAQRIAWIDANLETMLASY</sequence>
<reference evidence="2 4" key="2">
    <citation type="submission" date="2020-08" db="EMBL/GenBank/DDBJ databases">
        <title>Genomic Encyclopedia of Type Strains, Phase IV (KMG-IV): sequencing the most valuable type-strain genomes for metagenomic binning, comparative biology and taxonomic classification.</title>
        <authorList>
            <person name="Goeker M."/>
        </authorList>
    </citation>
    <scope>NUCLEOTIDE SEQUENCE [LARGE SCALE GENOMIC DNA]</scope>
    <source>
        <strain evidence="2 4">DSM 107085</strain>
    </source>
</reference>
<dbReference type="Pfam" id="PF08757">
    <property type="entry name" value="CotH"/>
    <property type="match status" value="1"/>
</dbReference>
<dbReference type="EMBL" id="JACHET010000001">
    <property type="protein sequence ID" value="MBB6185382.1"/>
    <property type="molecule type" value="Genomic_DNA"/>
</dbReference>
<dbReference type="STRING" id="1543381.LF63_0112610"/>
<dbReference type="RefSeq" id="WP_043102314.1">
    <property type="nucleotide sequence ID" value="NZ_JACHET010000001.1"/>
</dbReference>
<dbReference type="AlphaFoldDB" id="A0A099CT09"/>
<keyword evidence="3" id="KW-1185">Reference proteome</keyword>
<comment type="caution">
    <text evidence="1">The sequence shown here is derived from an EMBL/GenBank/DDBJ whole genome shotgun (WGS) entry which is preliminary data.</text>
</comment>
<evidence type="ECO:0000313" key="3">
    <source>
        <dbReference type="Proteomes" id="UP000029708"/>
    </source>
</evidence>
<gene>
    <name evidence="2" type="ORF">HNQ86_002727</name>
    <name evidence="1" type="ORF">LF63_0112610</name>
</gene>
<name>A0A099CT09_9GAMM</name>
<dbReference type="HOGENOM" id="CLU_612289_0_0_6"/>